<comment type="caution">
    <text evidence="1">The sequence shown here is derived from an EMBL/GenBank/DDBJ whole genome shotgun (WGS) entry which is preliminary data.</text>
</comment>
<evidence type="ECO:0008006" key="3">
    <source>
        <dbReference type="Google" id="ProtNLM"/>
    </source>
</evidence>
<evidence type="ECO:0000313" key="1">
    <source>
        <dbReference type="EMBL" id="KAF5361980.1"/>
    </source>
</evidence>
<organism evidence="1 2">
    <name type="scientific">Leucocoprinus leucothites</name>
    <dbReference type="NCBI Taxonomy" id="201217"/>
    <lineage>
        <taxon>Eukaryota</taxon>
        <taxon>Fungi</taxon>
        <taxon>Dikarya</taxon>
        <taxon>Basidiomycota</taxon>
        <taxon>Agaricomycotina</taxon>
        <taxon>Agaricomycetes</taxon>
        <taxon>Agaricomycetidae</taxon>
        <taxon>Agaricales</taxon>
        <taxon>Agaricineae</taxon>
        <taxon>Agaricaceae</taxon>
        <taxon>Leucocoprinus</taxon>
    </lineage>
</organism>
<keyword evidence="2" id="KW-1185">Reference proteome</keyword>
<reference evidence="1 2" key="1">
    <citation type="journal article" date="2020" name="ISME J.">
        <title>Uncovering the hidden diversity of litter-decomposition mechanisms in mushroom-forming fungi.</title>
        <authorList>
            <person name="Floudas D."/>
            <person name="Bentzer J."/>
            <person name="Ahren D."/>
            <person name="Johansson T."/>
            <person name="Persson P."/>
            <person name="Tunlid A."/>
        </authorList>
    </citation>
    <scope>NUCLEOTIDE SEQUENCE [LARGE SCALE GENOMIC DNA]</scope>
    <source>
        <strain evidence="1 2">CBS 146.42</strain>
    </source>
</reference>
<dbReference type="AlphaFoldDB" id="A0A8H5GC27"/>
<gene>
    <name evidence="1" type="ORF">D9756_002346</name>
</gene>
<dbReference type="Proteomes" id="UP000559027">
    <property type="component" value="Unassembled WGS sequence"/>
</dbReference>
<dbReference type="Gene3D" id="3.80.10.10">
    <property type="entry name" value="Ribonuclease Inhibitor"/>
    <property type="match status" value="1"/>
</dbReference>
<dbReference type="InterPro" id="IPR032675">
    <property type="entry name" value="LRR_dom_sf"/>
</dbReference>
<proteinExistence type="predicted"/>
<sequence>MSSSNQLGAETRDPTALGLLDIDAKFEARQNIDSRLQMLNTGILGLSTERNELASIPIPPSEVFAAIVMLLRDACHAPNSQNRNHWLRVTHVCRHWREIALACLTLWSRLSFATEELADMMLQRSRMAPLTVKASIKRFRWDLNEQIERTMGHRRHIRHLQVGCDSRKEELSLYQRVVLDPLTSAFPLLETAMLRLLRLPDVSRTLPPVTLADNAFAESPRLHTLELHGVNVNWESTFPIGPI</sequence>
<evidence type="ECO:0000313" key="2">
    <source>
        <dbReference type="Proteomes" id="UP000559027"/>
    </source>
</evidence>
<dbReference type="EMBL" id="JAACJO010000002">
    <property type="protein sequence ID" value="KAF5361980.1"/>
    <property type="molecule type" value="Genomic_DNA"/>
</dbReference>
<accession>A0A8H5GC27</accession>
<protein>
    <recommendedName>
        <fullName evidence="3">F-box domain-containing protein</fullName>
    </recommendedName>
</protein>
<name>A0A8H5GC27_9AGAR</name>
<dbReference type="OrthoDB" id="2884925at2759"/>